<dbReference type="EMBL" id="JAQQPM010000009">
    <property type="protein sequence ID" value="KAK2074968.1"/>
    <property type="molecule type" value="Genomic_DNA"/>
</dbReference>
<evidence type="ECO:0000313" key="3">
    <source>
        <dbReference type="Proteomes" id="UP001217918"/>
    </source>
</evidence>
<accession>A0AAD9ICH4</accession>
<comment type="caution">
    <text evidence="2">The sequence shown here is derived from an EMBL/GenBank/DDBJ whole genome shotgun (WGS) entry which is preliminary data.</text>
</comment>
<dbReference type="Proteomes" id="UP001217918">
    <property type="component" value="Unassembled WGS sequence"/>
</dbReference>
<dbReference type="AlphaFoldDB" id="A0AAD9ICH4"/>
<proteinExistence type="predicted"/>
<name>A0AAD9ICH4_9PEZI</name>
<evidence type="ECO:0000256" key="1">
    <source>
        <dbReference type="SAM" id="MobiDB-lite"/>
    </source>
</evidence>
<keyword evidence="3" id="KW-1185">Reference proteome</keyword>
<organism evidence="2 3">
    <name type="scientific">Phyllachora maydis</name>
    <dbReference type="NCBI Taxonomy" id="1825666"/>
    <lineage>
        <taxon>Eukaryota</taxon>
        <taxon>Fungi</taxon>
        <taxon>Dikarya</taxon>
        <taxon>Ascomycota</taxon>
        <taxon>Pezizomycotina</taxon>
        <taxon>Sordariomycetes</taxon>
        <taxon>Sordariomycetidae</taxon>
        <taxon>Phyllachorales</taxon>
        <taxon>Phyllachoraceae</taxon>
        <taxon>Phyllachora</taxon>
    </lineage>
</organism>
<protein>
    <submittedName>
        <fullName evidence="2">Uncharacterized protein</fullName>
    </submittedName>
</protein>
<reference evidence="2" key="1">
    <citation type="journal article" date="2023" name="Mol. Plant Microbe Interact.">
        <title>Elucidating the Obligate Nature and Biological Capacity of an Invasive Fungal Corn Pathogen.</title>
        <authorList>
            <person name="MacCready J.S."/>
            <person name="Roggenkamp E.M."/>
            <person name="Gdanetz K."/>
            <person name="Chilvers M.I."/>
        </authorList>
    </citation>
    <scope>NUCLEOTIDE SEQUENCE</scope>
    <source>
        <strain evidence="2">PM02</strain>
    </source>
</reference>
<sequence length="84" mass="9414">MKRATGGQEEVVNATQQKSKDRTVIMQDRCRNRSIDNGANSGTPDNARATRLLSIRIAHLEPRLLHDGDEIILLAPRWPQTRPG</sequence>
<gene>
    <name evidence="2" type="ORF">P8C59_009134</name>
</gene>
<feature type="region of interest" description="Disordered" evidence="1">
    <location>
        <begin position="1"/>
        <end position="23"/>
    </location>
</feature>
<evidence type="ECO:0000313" key="2">
    <source>
        <dbReference type="EMBL" id="KAK2074968.1"/>
    </source>
</evidence>